<dbReference type="SUPFAM" id="SSF144000">
    <property type="entry name" value="Oxysterol-binding protein-like"/>
    <property type="match status" value="1"/>
</dbReference>
<dbReference type="Proteomes" id="UP000700596">
    <property type="component" value="Unassembled WGS sequence"/>
</dbReference>
<name>A0A9P9E4B4_9PLEO</name>
<dbReference type="Gene3D" id="1.10.287.2720">
    <property type="match status" value="1"/>
</dbReference>
<sequence length="495" mass="54743">MPNSTASNRSALKEFLASIATIQGDLSNITAPPFVLAEHSTVELPQYWADHPSLFVASAFGSSPQERALLVLKWFLGSLRNQQYAGRKPEEGVKKPLNAFLGELFLGTWNDEELGDTKLVSEQVSHHPPVTACYLWNDKHGIRAEGFTCQEITFSGSVSIKQKGYAVLHIDRYDEDYLIPVPNVKVKGILTGSPYPELAGTYSLASSTGFVSEVKFEGKGLLGGGHKNGVDAKLFHVDQPEVTLFTVQGSWSGTLTFTDLQNGQTIETYDVESEQSMPIIVQDLVEQDPWESRKTWGGVINALQQGDMKTAADEKSVVEQGQRQMRKEEKTRDAQWERVFFRNLREDPIFTKLSSIASEGFMIDAGSGIWKVDRDAVANTRKPYHGDLLPTGKHLEPEAEESYSLTGEQQPKITGRDISNGQESSDSIKQKETAPAPAPVPPRASQQRTNEFKQVEGQTIQNEGKPAGASYQGKDGIDNNQVEEFLREKYSSNKA</sequence>
<dbReference type="GO" id="GO:0016020">
    <property type="term" value="C:membrane"/>
    <property type="evidence" value="ECO:0007669"/>
    <property type="project" value="TreeGrafter"/>
</dbReference>
<comment type="caution">
    <text evidence="4">The sequence shown here is derived from an EMBL/GenBank/DDBJ whole genome shotgun (WGS) entry which is preliminary data.</text>
</comment>
<comment type="similarity">
    <text evidence="1 2">Belongs to the OSBP family.</text>
</comment>
<dbReference type="GO" id="GO:0008142">
    <property type="term" value="F:oxysterol binding"/>
    <property type="evidence" value="ECO:0007669"/>
    <property type="project" value="TreeGrafter"/>
</dbReference>
<proteinExistence type="inferred from homology"/>
<protein>
    <recommendedName>
        <fullName evidence="6">Oxysterol-binding protein</fullName>
    </recommendedName>
</protein>
<accession>A0A9P9E4B4</accession>
<reference evidence="4" key="1">
    <citation type="journal article" date="2021" name="Nat. Commun.">
        <title>Genetic determinants of endophytism in the Arabidopsis root mycobiome.</title>
        <authorList>
            <person name="Mesny F."/>
            <person name="Miyauchi S."/>
            <person name="Thiergart T."/>
            <person name="Pickel B."/>
            <person name="Atanasova L."/>
            <person name="Karlsson M."/>
            <person name="Huettel B."/>
            <person name="Barry K.W."/>
            <person name="Haridas S."/>
            <person name="Chen C."/>
            <person name="Bauer D."/>
            <person name="Andreopoulos W."/>
            <person name="Pangilinan J."/>
            <person name="LaButti K."/>
            <person name="Riley R."/>
            <person name="Lipzen A."/>
            <person name="Clum A."/>
            <person name="Drula E."/>
            <person name="Henrissat B."/>
            <person name="Kohler A."/>
            <person name="Grigoriev I.V."/>
            <person name="Martin F.M."/>
            <person name="Hacquard S."/>
        </authorList>
    </citation>
    <scope>NUCLEOTIDE SEQUENCE</scope>
    <source>
        <strain evidence="4">MPI-CAGE-CH-0243</strain>
    </source>
</reference>
<dbReference type="InterPro" id="IPR000648">
    <property type="entry name" value="Oxysterol-bd"/>
</dbReference>
<dbReference type="Pfam" id="PF01237">
    <property type="entry name" value="Oxysterol_BP"/>
    <property type="match status" value="1"/>
</dbReference>
<dbReference type="AlphaFoldDB" id="A0A9P9E4B4"/>
<evidence type="ECO:0000313" key="5">
    <source>
        <dbReference type="Proteomes" id="UP000700596"/>
    </source>
</evidence>
<evidence type="ECO:0000256" key="1">
    <source>
        <dbReference type="ARBA" id="ARBA00008842"/>
    </source>
</evidence>
<dbReference type="PROSITE" id="PS01013">
    <property type="entry name" value="OSBP"/>
    <property type="match status" value="1"/>
</dbReference>
<dbReference type="PANTHER" id="PTHR10972:SF92">
    <property type="entry name" value="OXYSTEROL BINDING PROTEIN"/>
    <property type="match status" value="1"/>
</dbReference>
<feature type="compositionally biased region" description="Polar residues" evidence="3">
    <location>
        <begin position="403"/>
        <end position="425"/>
    </location>
</feature>
<keyword evidence="5" id="KW-1185">Reference proteome</keyword>
<dbReference type="InterPro" id="IPR018494">
    <property type="entry name" value="Oxysterol-bd_CS"/>
</dbReference>
<dbReference type="OrthoDB" id="14833at2759"/>
<evidence type="ECO:0000256" key="2">
    <source>
        <dbReference type="RuleBase" id="RU003844"/>
    </source>
</evidence>
<dbReference type="Gene3D" id="2.40.160.120">
    <property type="match status" value="1"/>
</dbReference>
<dbReference type="EMBL" id="JAGMWT010000004">
    <property type="protein sequence ID" value="KAH7130461.1"/>
    <property type="molecule type" value="Genomic_DNA"/>
</dbReference>
<gene>
    <name evidence="4" type="ORF">B0J11DRAFT_252372</name>
</gene>
<organism evidence="4 5">
    <name type="scientific">Dendryphion nanum</name>
    <dbReference type="NCBI Taxonomy" id="256645"/>
    <lineage>
        <taxon>Eukaryota</taxon>
        <taxon>Fungi</taxon>
        <taxon>Dikarya</taxon>
        <taxon>Ascomycota</taxon>
        <taxon>Pezizomycotina</taxon>
        <taxon>Dothideomycetes</taxon>
        <taxon>Pleosporomycetidae</taxon>
        <taxon>Pleosporales</taxon>
        <taxon>Torulaceae</taxon>
        <taxon>Dendryphion</taxon>
    </lineage>
</organism>
<dbReference type="PANTHER" id="PTHR10972">
    <property type="entry name" value="OXYSTEROL-BINDING PROTEIN-RELATED"/>
    <property type="match status" value="1"/>
</dbReference>
<dbReference type="Gene3D" id="3.30.70.3490">
    <property type="match status" value="1"/>
</dbReference>
<evidence type="ECO:0000256" key="3">
    <source>
        <dbReference type="SAM" id="MobiDB-lite"/>
    </source>
</evidence>
<feature type="region of interest" description="Disordered" evidence="3">
    <location>
        <begin position="383"/>
        <end position="479"/>
    </location>
</feature>
<evidence type="ECO:0000313" key="4">
    <source>
        <dbReference type="EMBL" id="KAH7130461.1"/>
    </source>
</evidence>
<dbReference type="InterPro" id="IPR037239">
    <property type="entry name" value="OSBP_sf"/>
</dbReference>
<dbReference type="GO" id="GO:0005829">
    <property type="term" value="C:cytosol"/>
    <property type="evidence" value="ECO:0007669"/>
    <property type="project" value="TreeGrafter"/>
</dbReference>
<evidence type="ECO:0008006" key="6">
    <source>
        <dbReference type="Google" id="ProtNLM"/>
    </source>
</evidence>